<keyword evidence="8" id="KW-1185">Reference proteome</keyword>
<dbReference type="PROSITE" id="PS00138">
    <property type="entry name" value="SUBTILASE_SER"/>
    <property type="match status" value="1"/>
</dbReference>
<dbReference type="AlphaFoldDB" id="A0A0G2F6M9"/>
<dbReference type="InterPro" id="IPR036852">
    <property type="entry name" value="Peptidase_S8/S53_dom_sf"/>
</dbReference>
<dbReference type="EMBL" id="LCUC01000495">
    <property type="protein sequence ID" value="KKY30347.1"/>
    <property type="molecule type" value="Genomic_DNA"/>
</dbReference>
<dbReference type="STRING" id="1214573.A0A0G2F6M9"/>
<dbReference type="GO" id="GO:0004252">
    <property type="term" value="F:serine-type endopeptidase activity"/>
    <property type="evidence" value="ECO:0007669"/>
    <property type="project" value="UniProtKB-UniRule"/>
</dbReference>
<dbReference type="Proteomes" id="UP000034680">
    <property type="component" value="Unassembled WGS sequence"/>
</dbReference>
<comment type="similarity">
    <text evidence="1 5">Belongs to the peptidase S8 family.</text>
</comment>
<evidence type="ECO:0000256" key="4">
    <source>
        <dbReference type="ARBA" id="ARBA00022825"/>
    </source>
</evidence>
<dbReference type="InterPro" id="IPR015500">
    <property type="entry name" value="Peptidase_S8_subtilisin-rel"/>
</dbReference>
<reference evidence="7 8" key="1">
    <citation type="submission" date="2015-05" db="EMBL/GenBank/DDBJ databases">
        <title>Distinctive expansion of gene families associated with plant cell wall degradation and secondary metabolism in the genomes of grapevine trunk pathogens.</title>
        <authorList>
            <person name="Lawrence D.P."/>
            <person name="Travadon R."/>
            <person name="Rolshausen P.E."/>
            <person name="Baumgartner K."/>
        </authorList>
    </citation>
    <scope>NUCLEOTIDE SEQUENCE [LARGE SCALE GENOMIC DNA]</scope>
    <source>
        <strain evidence="7">DA912</strain>
    </source>
</reference>
<dbReference type="InterPro" id="IPR050131">
    <property type="entry name" value="Peptidase_S8_subtilisin-like"/>
</dbReference>
<dbReference type="Pfam" id="PF00082">
    <property type="entry name" value="Peptidase_S8"/>
    <property type="match status" value="1"/>
</dbReference>
<keyword evidence="4 5" id="KW-0720">Serine protease</keyword>
<dbReference type="PANTHER" id="PTHR43806:SF58">
    <property type="entry name" value="ALKALINE PROTEASE 1-RELATED"/>
    <property type="match status" value="1"/>
</dbReference>
<sequence length="533" mass="55893">MIFPVDGADTAAFLTTLEELVKPEVPQAVDILDTDSNSNETLMWVANLTDTQLREVEGNTAVDGTMENVNLTETAPVVEEEGQVVTPSDTARRSLWDLDRRALVGADTNDFELIQLSTPEGSELATTYDYDESAGAGISVYVIDIDFKMDHQEFITNGRTTRVLTVPDMTGKGLREDRAQFHGNCAASKAIGKTVGAAPMADFVAANMTNQDVATLLTAFATIGQDVAARGLKGKAVVSCSISVNETAITELGIARFRRVLGVLNRLDVPVVLSAGNYGGDINTYPALLADEFPLITVGAVDKQGEIASWSQGGPLLTTAAGGVGIVCATNETSTAYRAKQGTSFSAPLVAGMVAYWLGHPDYAGAFPASQVAEAVRYSVKFLHWPRVTGGYDVAYNGAHECLEGDDGTSSEGEGTAAARRDVILRARQADGNTTLGLGSILAASCPLPPSSSSLSSSVVTATPTTFTTSTASATSTAAAQTSAAVEPMYCYSFYPACYGWCCPDEPGGTCSSEYPGSQGCRCVYEVLGKADA</sequence>
<protein>
    <submittedName>
        <fullName evidence="7">Putative subtilisin-like protease</fullName>
    </submittedName>
</protein>
<accession>A0A0G2F6M9</accession>
<dbReference type="SUPFAM" id="SSF52743">
    <property type="entry name" value="Subtilisin-like"/>
    <property type="match status" value="1"/>
</dbReference>
<keyword evidence="3 5" id="KW-0378">Hydrolase</keyword>
<dbReference type="PRINTS" id="PR00723">
    <property type="entry name" value="SUBTILISIN"/>
</dbReference>
<evidence type="ECO:0000259" key="6">
    <source>
        <dbReference type="Pfam" id="PF00082"/>
    </source>
</evidence>
<evidence type="ECO:0000256" key="2">
    <source>
        <dbReference type="ARBA" id="ARBA00022670"/>
    </source>
</evidence>
<dbReference type="GO" id="GO:0006508">
    <property type="term" value="P:proteolysis"/>
    <property type="evidence" value="ECO:0007669"/>
    <property type="project" value="UniProtKB-KW"/>
</dbReference>
<feature type="active site" description="Charge relay system" evidence="5">
    <location>
        <position position="144"/>
    </location>
</feature>
<organism evidence="7 8">
    <name type="scientific">Diaporthe ampelina</name>
    <dbReference type="NCBI Taxonomy" id="1214573"/>
    <lineage>
        <taxon>Eukaryota</taxon>
        <taxon>Fungi</taxon>
        <taxon>Dikarya</taxon>
        <taxon>Ascomycota</taxon>
        <taxon>Pezizomycotina</taxon>
        <taxon>Sordariomycetes</taxon>
        <taxon>Sordariomycetidae</taxon>
        <taxon>Diaporthales</taxon>
        <taxon>Diaporthaceae</taxon>
        <taxon>Diaporthe</taxon>
    </lineage>
</organism>
<feature type="domain" description="Peptidase S8/S53" evidence="6">
    <location>
        <begin position="135"/>
        <end position="359"/>
    </location>
</feature>
<keyword evidence="2 5" id="KW-0645">Protease</keyword>
<evidence type="ECO:0000313" key="7">
    <source>
        <dbReference type="EMBL" id="KKY30347.1"/>
    </source>
</evidence>
<dbReference type="Gene3D" id="3.40.50.200">
    <property type="entry name" value="Peptidase S8/S53 domain"/>
    <property type="match status" value="1"/>
</dbReference>
<dbReference type="OrthoDB" id="1896086at2759"/>
<reference evidence="7 8" key="2">
    <citation type="submission" date="2015-05" db="EMBL/GenBank/DDBJ databases">
        <authorList>
            <person name="Morales-Cruz A."/>
            <person name="Amrine K.C."/>
            <person name="Cantu D."/>
        </authorList>
    </citation>
    <scope>NUCLEOTIDE SEQUENCE [LARGE SCALE GENOMIC DNA]</scope>
    <source>
        <strain evidence="7">DA912</strain>
    </source>
</reference>
<comment type="caution">
    <text evidence="7">The sequence shown here is derived from an EMBL/GenBank/DDBJ whole genome shotgun (WGS) entry which is preliminary data.</text>
</comment>
<feature type="active site" description="Charge relay system" evidence="5">
    <location>
        <position position="182"/>
    </location>
</feature>
<evidence type="ECO:0000256" key="5">
    <source>
        <dbReference type="PROSITE-ProRule" id="PRU01240"/>
    </source>
</evidence>
<dbReference type="InterPro" id="IPR023828">
    <property type="entry name" value="Peptidase_S8_Ser-AS"/>
</dbReference>
<feature type="active site" description="Charge relay system" evidence="5">
    <location>
        <position position="344"/>
    </location>
</feature>
<dbReference type="PROSITE" id="PS51892">
    <property type="entry name" value="SUBTILASE"/>
    <property type="match status" value="1"/>
</dbReference>
<name>A0A0G2F6M9_9PEZI</name>
<proteinExistence type="inferred from homology"/>
<evidence type="ECO:0000313" key="8">
    <source>
        <dbReference type="Proteomes" id="UP000034680"/>
    </source>
</evidence>
<gene>
    <name evidence="7" type="ORF">UCDDA912_g09708</name>
</gene>
<dbReference type="InterPro" id="IPR000209">
    <property type="entry name" value="Peptidase_S8/S53_dom"/>
</dbReference>
<evidence type="ECO:0000256" key="3">
    <source>
        <dbReference type="ARBA" id="ARBA00022801"/>
    </source>
</evidence>
<dbReference type="PANTHER" id="PTHR43806">
    <property type="entry name" value="PEPTIDASE S8"/>
    <property type="match status" value="1"/>
</dbReference>
<evidence type="ECO:0000256" key="1">
    <source>
        <dbReference type="ARBA" id="ARBA00011073"/>
    </source>
</evidence>